<dbReference type="EMBL" id="GISG01145297">
    <property type="protein sequence ID" value="MBA4646236.1"/>
    <property type="molecule type" value="Transcribed_RNA"/>
</dbReference>
<reference evidence="1" key="1">
    <citation type="journal article" date="2013" name="J. Plant Res.">
        <title>Effect of fungi and light on seed germination of three Opuntia species from semiarid lands of central Mexico.</title>
        <authorList>
            <person name="Delgado-Sanchez P."/>
            <person name="Jimenez-Bremont J.F."/>
            <person name="Guerrero-Gonzalez Mde L."/>
            <person name="Flores J."/>
        </authorList>
    </citation>
    <scope>NUCLEOTIDE SEQUENCE</scope>
    <source>
        <tissue evidence="1">Cladode</tissue>
    </source>
</reference>
<protein>
    <submittedName>
        <fullName evidence="1">Uncharacterized protein</fullName>
    </submittedName>
</protein>
<sequence length="99" mass="11313">MLPCPFELKSSNSGRKAMNAENHFPWTLPLSAECSACYFPIVLSDSPLWIHCKPDIRMALVARAEGGEEIAPKKPAAFCLILTDRRRIVRIYLCRFIRY</sequence>
<dbReference type="AlphaFoldDB" id="A0A7C8ZLY7"/>
<evidence type="ECO:0000313" key="1">
    <source>
        <dbReference type="EMBL" id="MBA4646236.1"/>
    </source>
</evidence>
<accession>A0A7C8ZLY7</accession>
<proteinExistence type="predicted"/>
<organism evidence="1">
    <name type="scientific">Opuntia streptacantha</name>
    <name type="common">Prickly pear cactus</name>
    <name type="synonym">Opuntia cardona</name>
    <dbReference type="NCBI Taxonomy" id="393608"/>
    <lineage>
        <taxon>Eukaryota</taxon>
        <taxon>Viridiplantae</taxon>
        <taxon>Streptophyta</taxon>
        <taxon>Embryophyta</taxon>
        <taxon>Tracheophyta</taxon>
        <taxon>Spermatophyta</taxon>
        <taxon>Magnoliopsida</taxon>
        <taxon>eudicotyledons</taxon>
        <taxon>Gunneridae</taxon>
        <taxon>Pentapetalae</taxon>
        <taxon>Caryophyllales</taxon>
        <taxon>Cactineae</taxon>
        <taxon>Cactaceae</taxon>
        <taxon>Opuntioideae</taxon>
        <taxon>Opuntia</taxon>
    </lineage>
</organism>
<reference evidence="1" key="2">
    <citation type="submission" date="2020-07" db="EMBL/GenBank/DDBJ databases">
        <authorList>
            <person name="Vera ALvarez R."/>
            <person name="Arias-Moreno D.M."/>
            <person name="Jimenez-Jacinto V."/>
            <person name="Jimenez-Bremont J.F."/>
            <person name="Swaminathan K."/>
            <person name="Moose S.P."/>
            <person name="Guerrero-Gonzalez M.L."/>
            <person name="Marino-Ramirez L."/>
            <person name="Landsman D."/>
            <person name="Rodriguez-Kessler M."/>
            <person name="Delgado-Sanchez P."/>
        </authorList>
    </citation>
    <scope>NUCLEOTIDE SEQUENCE</scope>
    <source>
        <tissue evidence="1">Cladode</tissue>
    </source>
</reference>
<name>A0A7C8ZLY7_OPUST</name>